<feature type="transmembrane region" description="Helical" evidence="1">
    <location>
        <begin position="674"/>
        <end position="694"/>
    </location>
</feature>
<name>A0A0W0YI71_9GAMM</name>
<proteinExistence type="predicted"/>
<reference evidence="2 3" key="1">
    <citation type="submission" date="2015-11" db="EMBL/GenBank/DDBJ databases">
        <title>Genomic analysis of 38 Legionella species identifies large and diverse effector repertoires.</title>
        <authorList>
            <person name="Burstein D."/>
            <person name="Amaro F."/>
            <person name="Zusman T."/>
            <person name="Lifshitz Z."/>
            <person name="Cohen O."/>
            <person name="Gilbert J.A."/>
            <person name="Pupko T."/>
            <person name="Shuman H.A."/>
            <person name="Segal G."/>
        </authorList>
    </citation>
    <scope>NUCLEOTIDE SEQUENCE [LARGE SCALE GENOMIC DNA]</scope>
    <source>
        <strain evidence="2 3">SC-63-C7</strain>
    </source>
</reference>
<dbReference type="AlphaFoldDB" id="A0A0W0YI71"/>
<protein>
    <submittedName>
        <fullName evidence="2">Uncharacterized protein</fullName>
    </submittedName>
</protein>
<keyword evidence="1" id="KW-0812">Transmembrane</keyword>
<dbReference type="STRING" id="45074.Lsan_2695"/>
<keyword evidence="1" id="KW-1133">Transmembrane helix</keyword>
<sequence length="822" mass="92953">MTTLKQQQAQREYLEKITVLAIQQATRKKPSSLLFDPQGRVLIDVKISEEAQGLFKQCFGKTRNPSPITTVSLDITQIKELNEEYERRYGLDKLNKEQLDKLSTVRGSIIPLQQEFHFHLALAVRTYTKVDDRRFPKEQMEIAHQKAMRRIQPLIEQAFADALEKAKEEGALNDVKLIQELDKARKKISAEAHSILMEEVLKETGQRLSTEDLKKIEKKHLAEKTAASPNDLLHIDQSLEQTIWISGSENTAHERLPHLPGAYALADRQIVTLALKEENQRQARLQIRIPSLDVKKNLSMDSAIDDVSVKLLKLADKYSIQDSISANPLGRKAFTYNLHTAINHTLDDWFKDNKQSWGARAILNGAHLYNKAQLKAKTPQPFCLVQNLSVNGFGDSLGYGWNIGWNKLRNEATLMAEMAMLQNLVGPKDCLAEIQKVFEYYEQFLTECNGHGENYFSRSEHGQLAIEQIKKIKAGWTQQNARIHDKDATPVEKAKDALKTIMANDLHHTHEYAKLVQSLSIFIEEASIAGCKSGNERAQAINGRVAILDHEASKPDSTIFKAMDTLARARPSDVKRLASDLKHNLDDKYNNHLQTGLSLISDVDQGASAKVNAKAPWYKFWTRLNPNYAEESSLTHLSQKKSGNMQAHKGLTEAMAAASGHPKSFSSYLGLGKLGMALSIIALPISLLVVAGIYQFSYKPYKEKLIAKAEPRIKECEKIYAKHIEQNSQKIVASYEKANRQLHESKVEGGLFVKEQPLMEYEQEGEHHHTKLFATLNESTVKAEDVHQHMGQFQGVLTQIKTRQQKEDSEVDYEEPPLIVKH</sequence>
<dbReference type="PATRIC" id="fig|45074.5.peg.2902"/>
<dbReference type="Proteomes" id="UP000054703">
    <property type="component" value="Unassembled WGS sequence"/>
</dbReference>
<accession>A0A0W0YI71</accession>
<evidence type="ECO:0000256" key="1">
    <source>
        <dbReference type="SAM" id="Phobius"/>
    </source>
</evidence>
<keyword evidence="1" id="KW-0472">Membrane</keyword>
<dbReference type="OrthoDB" id="5650266at2"/>
<keyword evidence="3" id="KW-1185">Reference proteome</keyword>
<gene>
    <name evidence="2" type="ORF">Lsan_2695</name>
</gene>
<organism evidence="2 3">
    <name type="scientific">Legionella santicrucis</name>
    <dbReference type="NCBI Taxonomy" id="45074"/>
    <lineage>
        <taxon>Bacteria</taxon>
        <taxon>Pseudomonadati</taxon>
        <taxon>Pseudomonadota</taxon>
        <taxon>Gammaproteobacteria</taxon>
        <taxon>Legionellales</taxon>
        <taxon>Legionellaceae</taxon>
        <taxon>Legionella</taxon>
    </lineage>
</organism>
<evidence type="ECO:0000313" key="2">
    <source>
        <dbReference type="EMBL" id="KTD56535.1"/>
    </source>
</evidence>
<evidence type="ECO:0000313" key="3">
    <source>
        <dbReference type="Proteomes" id="UP000054703"/>
    </source>
</evidence>
<dbReference type="EMBL" id="LNYU01000081">
    <property type="protein sequence ID" value="KTD56535.1"/>
    <property type="molecule type" value="Genomic_DNA"/>
</dbReference>
<comment type="caution">
    <text evidence="2">The sequence shown here is derived from an EMBL/GenBank/DDBJ whole genome shotgun (WGS) entry which is preliminary data.</text>
</comment>
<dbReference type="RefSeq" id="WP_058514746.1">
    <property type="nucleotide sequence ID" value="NZ_CAAAIH010000019.1"/>
</dbReference>